<accession>A0A813C3D1</accession>
<dbReference type="OrthoDB" id="432966at2759"/>
<dbReference type="AlphaFoldDB" id="A0A813C3D1"/>
<dbReference type="EMBL" id="CAJNJA010084266">
    <property type="protein sequence ID" value="CAE7936776.1"/>
    <property type="molecule type" value="Genomic_DNA"/>
</dbReference>
<gene>
    <name evidence="2" type="primary">TY5A</name>
    <name evidence="2" type="ORF">SNEC2469_LOCUS32815</name>
</gene>
<protein>
    <submittedName>
        <fullName evidence="2">TY5A protein</fullName>
    </submittedName>
</protein>
<keyword evidence="3" id="KW-1185">Reference proteome</keyword>
<feature type="non-terminal residue" evidence="2">
    <location>
        <position position="402"/>
    </location>
</feature>
<evidence type="ECO:0000313" key="3">
    <source>
        <dbReference type="Proteomes" id="UP000601435"/>
    </source>
</evidence>
<evidence type="ECO:0000256" key="1">
    <source>
        <dbReference type="SAM" id="MobiDB-lite"/>
    </source>
</evidence>
<proteinExistence type="predicted"/>
<name>A0A813C3D1_9DINO</name>
<dbReference type="InterPro" id="IPR021109">
    <property type="entry name" value="Peptidase_aspartic_dom_sf"/>
</dbReference>
<comment type="caution">
    <text evidence="2">The sequence shown here is derived from an EMBL/GenBank/DDBJ whole genome shotgun (WGS) entry which is preliminary data.</text>
</comment>
<sequence>EDWWHDQQPSQEAGGYYEEDPDEPDLHDVEAFLAEHGTVTDDVPEEIFQEDEVAEVLAATWKDKRQELNRLHRSRRFAQAREVKRSFKVEVEAGSASAGAATASSASGASMVQAQGQHFVCYVSAVVPPEQGKPTMLQVLRDRLRRGPEEALLVSSPGYAVLDSGCGRSIVGEETLAQFRRLWTKAGIDQPRPSAERNTFRFGNGHEEVTNKVVEMPIMVAGRRGAVRAAVIKGQAPLLLSRAALKRLKAQMDFDADELMIFESKTPVRMIEAGQYMIPVANFENASDPQPRESCSHCLSAEVRSFEGSDEWSLEGDKLIRYHRTRRSCPFFPDESDCPVPLKQLADSCTVVKVNEHGLESSSQAEWKVPKVLEEPAWVGRTVFQVLPPPAPMIPENEIALS</sequence>
<feature type="region of interest" description="Disordered" evidence="1">
    <location>
        <begin position="1"/>
        <end position="24"/>
    </location>
</feature>
<dbReference type="Proteomes" id="UP000601435">
    <property type="component" value="Unassembled WGS sequence"/>
</dbReference>
<dbReference type="Gene3D" id="2.40.70.10">
    <property type="entry name" value="Acid Proteases"/>
    <property type="match status" value="1"/>
</dbReference>
<evidence type="ECO:0000313" key="2">
    <source>
        <dbReference type="EMBL" id="CAE7936776.1"/>
    </source>
</evidence>
<organism evidence="2 3">
    <name type="scientific">Symbiodinium necroappetens</name>
    <dbReference type="NCBI Taxonomy" id="1628268"/>
    <lineage>
        <taxon>Eukaryota</taxon>
        <taxon>Sar</taxon>
        <taxon>Alveolata</taxon>
        <taxon>Dinophyceae</taxon>
        <taxon>Suessiales</taxon>
        <taxon>Symbiodiniaceae</taxon>
        <taxon>Symbiodinium</taxon>
    </lineage>
</organism>
<reference evidence="2" key="1">
    <citation type="submission" date="2021-02" db="EMBL/GenBank/DDBJ databases">
        <authorList>
            <person name="Dougan E. K."/>
            <person name="Rhodes N."/>
            <person name="Thang M."/>
            <person name="Chan C."/>
        </authorList>
    </citation>
    <scope>NUCLEOTIDE SEQUENCE</scope>
</reference>
<feature type="non-terminal residue" evidence="2">
    <location>
        <position position="1"/>
    </location>
</feature>